<dbReference type="InterPro" id="IPR036388">
    <property type="entry name" value="WH-like_DNA-bd_sf"/>
</dbReference>
<evidence type="ECO:0000256" key="3">
    <source>
        <dbReference type="ARBA" id="ARBA00023163"/>
    </source>
</evidence>
<dbReference type="InterPro" id="IPR000835">
    <property type="entry name" value="HTH_MarR-typ"/>
</dbReference>
<dbReference type="Gene3D" id="1.10.10.10">
    <property type="entry name" value="Winged helix-like DNA-binding domain superfamily/Winged helix DNA-binding domain"/>
    <property type="match status" value="1"/>
</dbReference>
<evidence type="ECO:0000313" key="5">
    <source>
        <dbReference type="EMBL" id="MBR7839153.1"/>
    </source>
</evidence>
<dbReference type="RefSeq" id="WP_212533594.1">
    <property type="nucleotide sequence ID" value="NZ_JAGSOG010000386.1"/>
</dbReference>
<dbReference type="SUPFAM" id="SSF46785">
    <property type="entry name" value="Winged helix' DNA-binding domain"/>
    <property type="match status" value="1"/>
</dbReference>
<dbReference type="AlphaFoldDB" id="A0A941EXJ4"/>
<dbReference type="InterPro" id="IPR036390">
    <property type="entry name" value="WH_DNA-bd_sf"/>
</dbReference>
<organism evidence="5 6">
    <name type="scientific">Actinospica durhamensis</name>
    <dbReference type="NCBI Taxonomy" id="1508375"/>
    <lineage>
        <taxon>Bacteria</taxon>
        <taxon>Bacillati</taxon>
        <taxon>Actinomycetota</taxon>
        <taxon>Actinomycetes</taxon>
        <taxon>Catenulisporales</taxon>
        <taxon>Actinospicaceae</taxon>
        <taxon>Actinospica</taxon>
    </lineage>
</organism>
<dbReference type="InterPro" id="IPR023187">
    <property type="entry name" value="Tscrpt_reg_MarR-type_CS"/>
</dbReference>
<dbReference type="Pfam" id="PF01047">
    <property type="entry name" value="MarR"/>
    <property type="match status" value="1"/>
</dbReference>
<dbReference type="GO" id="GO:0003700">
    <property type="term" value="F:DNA-binding transcription factor activity"/>
    <property type="evidence" value="ECO:0007669"/>
    <property type="project" value="InterPro"/>
</dbReference>
<evidence type="ECO:0000313" key="6">
    <source>
        <dbReference type="Proteomes" id="UP000675781"/>
    </source>
</evidence>
<evidence type="ECO:0000259" key="4">
    <source>
        <dbReference type="PROSITE" id="PS50995"/>
    </source>
</evidence>
<name>A0A941EXJ4_9ACTN</name>
<evidence type="ECO:0000256" key="1">
    <source>
        <dbReference type="ARBA" id="ARBA00023015"/>
    </source>
</evidence>
<dbReference type="InterPro" id="IPR052526">
    <property type="entry name" value="HTH-type_Bedaq_tolerance"/>
</dbReference>
<dbReference type="PANTHER" id="PTHR39515">
    <property type="entry name" value="CONSERVED PROTEIN"/>
    <property type="match status" value="1"/>
</dbReference>
<keyword evidence="1" id="KW-0805">Transcription regulation</keyword>
<dbReference type="PROSITE" id="PS50995">
    <property type="entry name" value="HTH_MARR_2"/>
    <property type="match status" value="1"/>
</dbReference>
<gene>
    <name evidence="5" type="ORF">KDL01_38175</name>
</gene>
<feature type="domain" description="HTH marR-type" evidence="4">
    <location>
        <begin position="18"/>
        <end position="148"/>
    </location>
</feature>
<reference evidence="5" key="1">
    <citation type="submission" date="2021-04" db="EMBL/GenBank/DDBJ databases">
        <title>Genome based classification of Actinospica acidithermotolerans sp. nov., an actinobacterium isolated from an Indonesian hot spring.</title>
        <authorList>
            <person name="Kusuma A.B."/>
            <person name="Putra K.E."/>
            <person name="Nafisah S."/>
            <person name="Loh J."/>
            <person name="Nouioui I."/>
            <person name="Goodfellow M."/>
        </authorList>
    </citation>
    <scope>NUCLEOTIDE SEQUENCE</scope>
    <source>
        <strain evidence="5">CSCA 57</strain>
    </source>
</reference>
<protein>
    <submittedName>
        <fullName evidence="5">MarR family transcriptional regulator</fullName>
    </submittedName>
</protein>
<accession>A0A941EXJ4</accession>
<dbReference type="PANTHER" id="PTHR39515:SF2">
    <property type="entry name" value="HTH-TYPE TRANSCRIPTIONAL REGULATOR RV0880"/>
    <property type="match status" value="1"/>
</dbReference>
<evidence type="ECO:0000256" key="2">
    <source>
        <dbReference type="ARBA" id="ARBA00023125"/>
    </source>
</evidence>
<dbReference type="SMART" id="SM00347">
    <property type="entry name" value="HTH_MARR"/>
    <property type="match status" value="1"/>
</dbReference>
<dbReference type="PROSITE" id="PS01117">
    <property type="entry name" value="HTH_MARR_1"/>
    <property type="match status" value="1"/>
</dbReference>
<proteinExistence type="predicted"/>
<keyword evidence="6" id="KW-1185">Reference proteome</keyword>
<sequence length="154" mass="16381">MNAEPTGAAASSPSQADPQEIARLRVAIGRLHRRMVQHTAGDLTFSQTSALVAVDKLGPIRLGELAARERVAAPSMTRTVSGLVEAGLLHRAGDPQDGRSYLLSITEQGRGFIEALRTERSAVLAAGIAQLGEEEIAILRKALPVLEHLAEQES</sequence>
<keyword evidence="3" id="KW-0804">Transcription</keyword>
<comment type="caution">
    <text evidence="5">The sequence shown here is derived from an EMBL/GenBank/DDBJ whole genome shotgun (WGS) entry which is preliminary data.</text>
</comment>
<keyword evidence="2" id="KW-0238">DNA-binding</keyword>
<dbReference type="GO" id="GO:0003677">
    <property type="term" value="F:DNA binding"/>
    <property type="evidence" value="ECO:0007669"/>
    <property type="project" value="UniProtKB-KW"/>
</dbReference>
<dbReference type="Proteomes" id="UP000675781">
    <property type="component" value="Unassembled WGS sequence"/>
</dbReference>
<dbReference type="EMBL" id="JAGSOG010000386">
    <property type="protein sequence ID" value="MBR7839153.1"/>
    <property type="molecule type" value="Genomic_DNA"/>
</dbReference>